<comment type="subcellular location">
    <subcellularLocation>
        <location evidence="1">Membrane</location>
        <topology evidence="1">Multi-pass membrane protein</topology>
    </subcellularLocation>
</comment>
<organism evidence="7 9">
    <name type="scientific">Didymodactylos carnosus</name>
    <dbReference type="NCBI Taxonomy" id="1234261"/>
    <lineage>
        <taxon>Eukaryota</taxon>
        <taxon>Metazoa</taxon>
        <taxon>Spiralia</taxon>
        <taxon>Gnathifera</taxon>
        <taxon>Rotifera</taxon>
        <taxon>Eurotatoria</taxon>
        <taxon>Bdelloidea</taxon>
        <taxon>Philodinida</taxon>
        <taxon>Philodinidae</taxon>
        <taxon>Didymodactylos</taxon>
    </lineage>
</organism>
<dbReference type="Pfam" id="PF00520">
    <property type="entry name" value="Ion_trans"/>
    <property type="match status" value="1"/>
</dbReference>
<dbReference type="EMBL" id="CAJNOK010030148">
    <property type="protein sequence ID" value="CAF1456644.1"/>
    <property type="molecule type" value="Genomic_DNA"/>
</dbReference>
<dbReference type="GO" id="GO:0005886">
    <property type="term" value="C:plasma membrane"/>
    <property type="evidence" value="ECO:0007669"/>
    <property type="project" value="TreeGrafter"/>
</dbReference>
<evidence type="ECO:0000256" key="1">
    <source>
        <dbReference type="ARBA" id="ARBA00004141"/>
    </source>
</evidence>
<evidence type="ECO:0000313" key="8">
    <source>
        <dbReference type="EMBL" id="CAF4250549.1"/>
    </source>
</evidence>
<evidence type="ECO:0000313" key="7">
    <source>
        <dbReference type="EMBL" id="CAF1456644.1"/>
    </source>
</evidence>
<evidence type="ECO:0000313" key="9">
    <source>
        <dbReference type="Proteomes" id="UP000677228"/>
    </source>
</evidence>
<feature type="transmembrane region" description="Helical" evidence="5">
    <location>
        <begin position="77"/>
        <end position="96"/>
    </location>
</feature>
<feature type="non-terminal residue" evidence="7">
    <location>
        <position position="230"/>
    </location>
</feature>
<evidence type="ECO:0000256" key="3">
    <source>
        <dbReference type="ARBA" id="ARBA00022989"/>
    </source>
</evidence>
<sequence>LFSFVLLVDYFPLNVYGGKRNGYFQLYIPATEVVVHICMLSLIMEEIREFYYHYKEQKENNGSRILKKYFFEETWNLLDFFAILFYIIGVITRCFVTERAFTVSKICMCIDLPLWYIRMLHVFAAFERLGPKLLMIFHTVRYPNSNIKFITMTILFYSISSYAMITTEQQVIWLDNNNGSPNYSLLKDGSGLWDWSLLRNVIDWGMWKIFGQVNFFDYQLANSATLNSKV</sequence>
<dbReference type="InterPro" id="IPR050927">
    <property type="entry name" value="TRPM"/>
</dbReference>
<dbReference type="Proteomes" id="UP000682733">
    <property type="component" value="Unassembled WGS sequence"/>
</dbReference>
<dbReference type="PANTHER" id="PTHR13800:SF12">
    <property type="entry name" value="TRANSIENT RECEPTOR POTENTIAL CATION CHANNEL SUBFAMILY M MEMBER-LIKE 2"/>
    <property type="match status" value="1"/>
</dbReference>
<dbReference type="PANTHER" id="PTHR13800">
    <property type="entry name" value="TRANSIENT RECEPTOR POTENTIAL CATION CHANNEL, SUBFAMILY M, MEMBER 6"/>
    <property type="match status" value="1"/>
</dbReference>
<evidence type="ECO:0000256" key="2">
    <source>
        <dbReference type="ARBA" id="ARBA00022692"/>
    </source>
</evidence>
<dbReference type="InterPro" id="IPR005821">
    <property type="entry name" value="Ion_trans_dom"/>
</dbReference>
<keyword evidence="4 5" id="KW-0472">Membrane</keyword>
<proteinExistence type="predicted"/>
<gene>
    <name evidence="7" type="ORF">OVA965_LOCUS35065</name>
    <name evidence="8" type="ORF">TMI583_LOCUS36020</name>
</gene>
<feature type="domain" description="Ion transport" evidence="6">
    <location>
        <begin position="30"/>
        <end position="184"/>
    </location>
</feature>
<reference evidence="7" key="1">
    <citation type="submission" date="2021-02" db="EMBL/GenBank/DDBJ databases">
        <authorList>
            <person name="Nowell W R."/>
        </authorList>
    </citation>
    <scope>NUCLEOTIDE SEQUENCE</scope>
</reference>
<accession>A0A8S2FFX8</accession>
<comment type="caution">
    <text evidence="7">The sequence shown here is derived from an EMBL/GenBank/DDBJ whole genome shotgun (WGS) entry which is preliminary data.</text>
</comment>
<protein>
    <recommendedName>
        <fullName evidence="6">Ion transport domain-containing protein</fullName>
    </recommendedName>
</protein>
<dbReference type="EMBL" id="CAJOBA010052000">
    <property type="protein sequence ID" value="CAF4250549.1"/>
    <property type="molecule type" value="Genomic_DNA"/>
</dbReference>
<evidence type="ECO:0000256" key="5">
    <source>
        <dbReference type="SAM" id="Phobius"/>
    </source>
</evidence>
<feature type="transmembrane region" description="Helical" evidence="5">
    <location>
        <begin position="26"/>
        <end position="44"/>
    </location>
</feature>
<evidence type="ECO:0000256" key="4">
    <source>
        <dbReference type="ARBA" id="ARBA00023136"/>
    </source>
</evidence>
<keyword evidence="2 5" id="KW-0812">Transmembrane</keyword>
<dbReference type="Proteomes" id="UP000677228">
    <property type="component" value="Unassembled WGS sequence"/>
</dbReference>
<name>A0A8S2FFX8_9BILA</name>
<keyword evidence="3 5" id="KW-1133">Transmembrane helix</keyword>
<dbReference type="GO" id="GO:0099604">
    <property type="term" value="F:ligand-gated calcium channel activity"/>
    <property type="evidence" value="ECO:0007669"/>
    <property type="project" value="TreeGrafter"/>
</dbReference>
<evidence type="ECO:0000259" key="6">
    <source>
        <dbReference type="Pfam" id="PF00520"/>
    </source>
</evidence>
<dbReference type="AlphaFoldDB" id="A0A8S2FFX8"/>